<dbReference type="PANTHER" id="PTHR42918:SF9">
    <property type="entry name" value="LYSINE--TRNA LIGASE"/>
    <property type="match status" value="1"/>
</dbReference>
<protein>
    <submittedName>
        <fullName evidence="2">Uncharacterized protein</fullName>
    </submittedName>
</protein>
<dbReference type="Gene3D" id="3.30.930.10">
    <property type="entry name" value="Bira Bifunctional Protein, Domain 2"/>
    <property type="match status" value="1"/>
</dbReference>
<comment type="caution">
    <text evidence="2">The sequence shown here is derived from an EMBL/GenBank/DDBJ whole genome shotgun (WGS) entry which is preliminary data.</text>
</comment>
<dbReference type="GO" id="GO:0005739">
    <property type="term" value="C:mitochondrion"/>
    <property type="evidence" value="ECO:0007669"/>
    <property type="project" value="TreeGrafter"/>
</dbReference>
<name>A0AA88L6E0_ARTSF</name>
<organism evidence="2 3">
    <name type="scientific">Artemia franciscana</name>
    <name type="common">Brine shrimp</name>
    <name type="synonym">Artemia sanfranciscana</name>
    <dbReference type="NCBI Taxonomy" id="6661"/>
    <lineage>
        <taxon>Eukaryota</taxon>
        <taxon>Metazoa</taxon>
        <taxon>Ecdysozoa</taxon>
        <taxon>Arthropoda</taxon>
        <taxon>Crustacea</taxon>
        <taxon>Branchiopoda</taxon>
        <taxon>Anostraca</taxon>
        <taxon>Artemiidae</taxon>
        <taxon>Artemia</taxon>
    </lineage>
</organism>
<proteinExistence type="predicted"/>
<dbReference type="Proteomes" id="UP001187531">
    <property type="component" value="Unassembled WGS sequence"/>
</dbReference>
<dbReference type="GO" id="GO:0017101">
    <property type="term" value="C:aminoacyl-tRNA synthetase multienzyme complex"/>
    <property type="evidence" value="ECO:0007669"/>
    <property type="project" value="TreeGrafter"/>
</dbReference>
<dbReference type="PANTHER" id="PTHR42918">
    <property type="entry name" value="LYSYL-TRNA SYNTHETASE"/>
    <property type="match status" value="1"/>
</dbReference>
<dbReference type="InterPro" id="IPR045864">
    <property type="entry name" value="aa-tRNA-synth_II/BPL/LPL"/>
</dbReference>
<evidence type="ECO:0000256" key="1">
    <source>
        <dbReference type="ARBA" id="ARBA00022741"/>
    </source>
</evidence>
<sequence>MVNVYVTIMGGMVQSIHGTLKINYQPEGPDGSTKEIDFAPLFKRMSMFPELEKRLQVKLPHPSTLDTPEAVEFLDQLCSDHQVECPPPRTATRLLDKASVFRTICLL</sequence>
<reference evidence="2" key="1">
    <citation type="submission" date="2023-07" db="EMBL/GenBank/DDBJ databases">
        <title>Chromosome-level genome assembly of Artemia franciscana.</title>
        <authorList>
            <person name="Jo E."/>
        </authorList>
    </citation>
    <scope>NUCLEOTIDE SEQUENCE</scope>
    <source>
        <tissue evidence="2">Whole body</tissue>
    </source>
</reference>
<dbReference type="EMBL" id="JAVRJZ010000007">
    <property type="protein sequence ID" value="KAK2720178.1"/>
    <property type="molecule type" value="Genomic_DNA"/>
</dbReference>
<gene>
    <name evidence="2" type="ORF">QYM36_004170</name>
</gene>
<keyword evidence="3" id="KW-1185">Reference proteome</keyword>
<dbReference type="AlphaFoldDB" id="A0AA88L6E0"/>
<evidence type="ECO:0000313" key="2">
    <source>
        <dbReference type="EMBL" id="KAK2720178.1"/>
    </source>
</evidence>
<dbReference type="GO" id="GO:0000049">
    <property type="term" value="F:tRNA binding"/>
    <property type="evidence" value="ECO:0007669"/>
    <property type="project" value="TreeGrafter"/>
</dbReference>
<dbReference type="GO" id="GO:0005829">
    <property type="term" value="C:cytosol"/>
    <property type="evidence" value="ECO:0007669"/>
    <property type="project" value="TreeGrafter"/>
</dbReference>
<evidence type="ECO:0000313" key="3">
    <source>
        <dbReference type="Proteomes" id="UP001187531"/>
    </source>
</evidence>
<accession>A0AA88L6E0</accession>
<dbReference type="GO" id="GO:0006430">
    <property type="term" value="P:lysyl-tRNA aminoacylation"/>
    <property type="evidence" value="ECO:0007669"/>
    <property type="project" value="TreeGrafter"/>
</dbReference>
<dbReference type="GO" id="GO:0004824">
    <property type="term" value="F:lysine-tRNA ligase activity"/>
    <property type="evidence" value="ECO:0007669"/>
    <property type="project" value="TreeGrafter"/>
</dbReference>
<keyword evidence="1" id="KW-0547">Nucleotide-binding</keyword>